<dbReference type="Proteomes" id="UP001527925">
    <property type="component" value="Unassembled WGS sequence"/>
</dbReference>
<evidence type="ECO:0000256" key="2">
    <source>
        <dbReference type="SAM" id="MobiDB-lite"/>
    </source>
</evidence>
<evidence type="ECO:0000313" key="5">
    <source>
        <dbReference type="Proteomes" id="UP001527925"/>
    </source>
</evidence>
<gene>
    <name evidence="4" type="ORF">HK105_200723</name>
</gene>
<evidence type="ECO:0000259" key="3">
    <source>
        <dbReference type="Pfam" id="PF10512"/>
    </source>
</evidence>
<feature type="compositionally biased region" description="Basic and acidic residues" evidence="2">
    <location>
        <begin position="83"/>
        <end position="109"/>
    </location>
</feature>
<proteinExistence type="predicted"/>
<organism evidence="4 5">
    <name type="scientific">Polyrhizophydium stewartii</name>
    <dbReference type="NCBI Taxonomy" id="2732419"/>
    <lineage>
        <taxon>Eukaryota</taxon>
        <taxon>Fungi</taxon>
        <taxon>Fungi incertae sedis</taxon>
        <taxon>Chytridiomycota</taxon>
        <taxon>Chytridiomycota incertae sedis</taxon>
        <taxon>Chytridiomycetes</taxon>
        <taxon>Rhizophydiales</taxon>
        <taxon>Rhizophydiales incertae sedis</taxon>
        <taxon>Polyrhizophydium</taxon>
    </lineage>
</organism>
<dbReference type="InterPro" id="IPR046466">
    <property type="entry name" value="Borealin_C"/>
</dbReference>
<feature type="region of interest" description="Disordered" evidence="2">
    <location>
        <begin position="361"/>
        <end position="403"/>
    </location>
</feature>
<feature type="compositionally biased region" description="Polar residues" evidence="2">
    <location>
        <begin position="231"/>
        <end position="241"/>
    </location>
</feature>
<feature type="region of interest" description="Disordered" evidence="2">
    <location>
        <begin position="194"/>
        <end position="327"/>
    </location>
</feature>
<sequence length="465" mass="48316">MSAIASEVQRRRAALEQQAAAALELLERRLDEHIACFPAELQRGVTLRQFLEQYGGSIERFVQQSSGGDASADDTAAASSDAVPEKQPGDAEPKHDEQPAPVEGPKESAKAAARGVPRKPAGSRKKGEAASVPQASDAAGSEAAGDVTGASEADTDAQRQSGRRSRKKPLQELNAQDLISADAQANAQITLASAATARGRKAKAAGKPADPAEVGSAGPAPERASSRRMTRAQSMAVSQLAGSGRDDAAQVPPTPAFSKLLPETPAATRLRRPRRNETLLSTNGSPLAFPAVATGRRATSRRRGGGPQVDDGDDGDDDDGHDDSFDFAEDSILRGSFTGRRITLRSQADPMSRILTRASTVGGAASGAAAGGKSKGRTKSRDTLAAKGKGKGARKEDAAQGGPLSASARVLLQLGDGTVLDLDPAITGDDVKRELNDEQRTELANHMISMRSQLEGLLGSMGIEV</sequence>
<keyword evidence="5" id="KW-1185">Reference proteome</keyword>
<dbReference type="Pfam" id="PF10512">
    <property type="entry name" value="Borealin"/>
    <property type="match status" value="1"/>
</dbReference>
<feature type="compositionally biased region" description="Acidic residues" evidence="2">
    <location>
        <begin position="310"/>
        <end position="327"/>
    </location>
</feature>
<reference evidence="4 5" key="1">
    <citation type="submission" date="2023-09" db="EMBL/GenBank/DDBJ databases">
        <title>Pangenome analysis of Batrachochytrium dendrobatidis and related Chytrids.</title>
        <authorList>
            <person name="Yacoub M.N."/>
            <person name="Stajich J.E."/>
            <person name="James T.Y."/>
        </authorList>
    </citation>
    <scope>NUCLEOTIDE SEQUENCE [LARGE SCALE GENOMIC DNA]</scope>
    <source>
        <strain evidence="4 5">JEL0888</strain>
    </source>
</reference>
<protein>
    <recommendedName>
        <fullName evidence="3">Borealin C-terminal domain-containing protein</fullName>
    </recommendedName>
</protein>
<evidence type="ECO:0000256" key="1">
    <source>
        <dbReference type="SAM" id="Coils"/>
    </source>
</evidence>
<evidence type="ECO:0000313" key="4">
    <source>
        <dbReference type="EMBL" id="KAL2919806.1"/>
    </source>
</evidence>
<keyword evidence="1" id="KW-0175">Coiled coil</keyword>
<dbReference type="EMBL" id="JADGIZ020000002">
    <property type="protein sequence ID" value="KAL2919806.1"/>
    <property type="molecule type" value="Genomic_DNA"/>
</dbReference>
<feature type="compositionally biased region" description="Low complexity" evidence="2">
    <location>
        <begin position="135"/>
        <end position="146"/>
    </location>
</feature>
<feature type="region of interest" description="Disordered" evidence="2">
    <location>
        <begin position="62"/>
        <end position="175"/>
    </location>
</feature>
<name>A0ABR4NJU6_9FUNG</name>
<feature type="compositionally biased region" description="Low complexity" evidence="2">
    <location>
        <begin position="65"/>
        <end position="82"/>
    </location>
</feature>
<feature type="coiled-coil region" evidence="1">
    <location>
        <begin position="5"/>
        <end position="32"/>
    </location>
</feature>
<feature type="compositionally biased region" description="Low complexity" evidence="2">
    <location>
        <begin position="361"/>
        <end position="372"/>
    </location>
</feature>
<accession>A0ABR4NJU6</accession>
<comment type="caution">
    <text evidence="4">The sequence shown here is derived from an EMBL/GenBank/DDBJ whole genome shotgun (WGS) entry which is preliminary data.</text>
</comment>
<feature type="domain" description="Borealin C-terminal" evidence="3">
    <location>
        <begin position="240"/>
        <end position="290"/>
    </location>
</feature>